<feature type="compositionally biased region" description="Polar residues" evidence="1">
    <location>
        <begin position="26"/>
        <end position="51"/>
    </location>
</feature>
<feature type="compositionally biased region" description="Basic and acidic residues" evidence="1">
    <location>
        <begin position="52"/>
        <end position="62"/>
    </location>
</feature>
<gene>
    <name evidence="2" type="ORF">LNINA_LOCUS14632</name>
</gene>
<dbReference type="AlphaFoldDB" id="A0AAV1K3W9"/>
<name>A0AAV1K3W9_9NEOP</name>
<feature type="region of interest" description="Disordered" evidence="1">
    <location>
        <begin position="26"/>
        <end position="66"/>
    </location>
</feature>
<sequence>MITKWRSREIPEIHSQYYCLIEPNNSAEGRNASKTSPEQNGRPTEAANIQATDERSSGDKSDGAVPVDVYDNDPGLGSTYTSLRETHTILALCRFGCSLCAVFLTCSSARLVEEVARNPSIQSTWEPKSEAGSPRAEQLTIVAINIFDISGHRASFGPDLCETVERKLFYGIHALVIVAITLA</sequence>
<organism evidence="2 3">
    <name type="scientific">Leptosia nina</name>
    <dbReference type="NCBI Taxonomy" id="320188"/>
    <lineage>
        <taxon>Eukaryota</taxon>
        <taxon>Metazoa</taxon>
        <taxon>Ecdysozoa</taxon>
        <taxon>Arthropoda</taxon>
        <taxon>Hexapoda</taxon>
        <taxon>Insecta</taxon>
        <taxon>Pterygota</taxon>
        <taxon>Neoptera</taxon>
        <taxon>Endopterygota</taxon>
        <taxon>Lepidoptera</taxon>
        <taxon>Glossata</taxon>
        <taxon>Ditrysia</taxon>
        <taxon>Papilionoidea</taxon>
        <taxon>Pieridae</taxon>
        <taxon>Pierinae</taxon>
        <taxon>Leptosia</taxon>
    </lineage>
</organism>
<evidence type="ECO:0000313" key="3">
    <source>
        <dbReference type="Proteomes" id="UP001497472"/>
    </source>
</evidence>
<dbReference type="EMBL" id="CAVLEF010000280">
    <property type="protein sequence ID" value="CAK1555846.1"/>
    <property type="molecule type" value="Genomic_DNA"/>
</dbReference>
<dbReference type="Proteomes" id="UP001497472">
    <property type="component" value="Unassembled WGS sequence"/>
</dbReference>
<comment type="caution">
    <text evidence="2">The sequence shown here is derived from an EMBL/GenBank/DDBJ whole genome shotgun (WGS) entry which is preliminary data.</text>
</comment>
<keyword evidence="3" id="KW-1185">Reference proteome</keyword>
<evidence type="ECO:0000313" key="2">
    <source>
        <dbReference type="EMBL" id="CAK1555846.1"/>
    </source>
</evidence>
<reference evidence="2 3" key="1">
    <citation type="submission" date="2023-11" db="EMBL/GenBank/DDBJ databases">
        <authorList>
            <person name="Okamura Y."/>
        </authorList>
    </citation>
    <scope>NUCLEOTIDE SEQUENCE [LARGE SCALE GENOMIC DNA]</scope>
</reference>
<accession>A0AAV1K3W9</accession>
<evidence type="ECO:0000256" key="1">
    <source>
        <dbReference type="SAM" id="MobiDB-lite"/>
    </source>
</evidence>
<protein>
    <submittedName>
        <fullName evidence="2">Uncharacterized protein</fullName>
    </submittedName>
</protein>
<proteinExistence type="predicted"/>